<feature type="region of interest" description="Disordered" evidence="11">
    <location>
        <begin position="456"/>
        <end position="564"/>
    </location>
</feature>
<evidence type="ECO:0000256" key="8">
    <source>
        <dbReference type="PROSITE-ProRule" id="PRU00192"/>
    </source>
</evidence>
<dbReference type="InterPro" id="IPR001452">
    <property type="entry name" value="SH3_domain"/>
</dbReference>
<feature type="compositionally biased region" description="Polar residues" evidence="11">
    <location>
        <begin position="483"/>
        <end position="510"/>
    </location>
</feature>
<evidence type="ECO:0000256" key="4">
    <source>
        <dbReference type="ARBA" id="ARBA00023054"/>
    </source>
</evidence>
<protein>
    <recommendedName>
        <fullName evidence="7">Protein BZZ1</fullName>
    </recommendedName>
</protein>
<dbReference type="Proteomes" id="UP000222788">
    <property type="component" value="Unassembled WGS sequence"/>
</dbReference>
<evidence type="ECO:0000256" key="2">
    <source>
        <dbReference type="ARBA" id="ARBA00022723"/>
    </source>
</evidence>
<feature type="domain" description="Phorbol-ester/DAG-type" evidence="13">
    <location>
        <begin position="406"/>
        <end position="456"/>
    </location>
</feature>
<feature type="domain" description="SH3" evidence="12">
    <location>
        <begin position="682"/>
        <end position="740"/>
    </location>
</feature>
<evidence type="ECO:0000313" key="15">
    <source>
        <dbReference type="EMBL" id="PHH52176.1"/>
    </source>
</evidence>
<dbReference type="PANTHER" id="PTHR15735:SF21">
    <property type="entry name" value="PROTEIN NERVOUS WRECK"/>
    <property type="match status" value="1"/>
</dbReference>
<dbReference type="PROSITE" id="PS50002">
    <property type="entry name" value="SH3"/>
    <property type="match status" value="2"/>
</dbReference>
<accession>A0A2C5X225</accession>
<name>A0A2C5X225_9PEZI</name>
<dbReference type="SUPFAM" id="SSF103657">
    <property type="entry name" value="BAR/IMD domain-like"/>
    <property type="match status" value="1"/>
</dbReference>
<dbReference type="FunFam" id="2.30.30.40:FF:000161">
    <property type="entry name" value="Actin polymerization protein Bzz1"/>
    <property type="match status" value="1"/>
</dbReference>
<evidence type="ECO:0000256" key="6">
    <source>
        <dbReference type="ARBA" id="ARBA00061387"/>
    </source>
</evidence>
<dbReference type="Pfam" id="PF00130">
    <property type="entry name" value="C1_1"/>
    <property type="match status" value="1"/>
</dbReference>
<evidence type="ECO:0000259" key="13">
    <source>
        <dbReference type="PROSITE" id="PS50081"/>
    </source>
</evidence>
<dbReference type="PRINTS" id="PR00008">
    <property type="entry name" value="DAGPEDOMAIN"/>
</dbReference>
<evidence type="ECO:0000259" key="14">
    <source>
        <dbReference type="PROSITE" id="PS51741"/>
    </source>
</evidence>
<organism evidence="15 16">
    <name type="scientific">Ceratocystis fimbriata CBS 114723</name>
    <dbReference type="NCBI Taxonomy" id="1035309"/>
    <lineage>
        <taxon>Eukaryota</taxon>
        <taxon>Fungi</taxon>
        <taxon>Dikarya</taxon>
        <taxon>Ascomycota</taxon>
        <taxon>Pezizomycotina</taxon>
        <taxon>Sordariomycetes</taxon>
        <taxon>Hypocreomycetidae</taxon>
        <taxon>Microascales</taxon>
        <taxon>Ceratocystidaceae</taxon>
        <taxon>Ceratocystis</taxon>
    </lineage>
</organism>
<evidence type="ECO:0000259" key="12">
    <source>
        <dbReference type="PROSITE" id="PS50002"/>
    </source>
</evidence>
<dbReference type="GO" id="GO:0030833">
    <property type="term" value="P:regulation of actin filament polymerization"/>
    <property type="evidence" value="ECO:0007669"/>
    <property type="project" value="TreeGrafter"/>
</dbReference>
<comment type="similarity">
    <text evidence="6">Belongs to the BZZ1 family.</text>
</comment>
<dbReference type="Gene3D" id="1.20.1270.60">
    <property type="entry name" value="Arfaptin homology (AH) domain/BAR domain"/>
    <property type="match status" value="1"/>
</dbReference>
<dbReference type="InterPro" id="IPR002219">
    <property type="entry name" value="PKC_DAG/PE"/>
</dbReference>
<dbReference type="Gene3D" id="2.30.30.40">
    <property type="entry name" value="SH3 Domains"/>
    <property type="match status" value="2"/>
</dbReference>
<evidence type="ECO:0000256" key="5">
    <source>
        <dbReference type="ARBA" id="ARBA00054085"/>
    </source>
</evidence>
<keyword evidence="4 9" id="KW-0175">Coiled coil</keyword>
<dbReference type="InterPro" id="IPR001060">
    <property type="entry name" value="FCH_dom"/>
</dbReference>
<feature type="coiled-coil region" evidence="10">
    <location>
        <begin position="97"/>
        <end position="185"/>
    </location>
</feature>
<evidence type="ECO:0000256" key="11">
    <source>
        <dbReference type="SAM" id="MobiDB-lite"/>
    </source>
</evidence>
<dbReference type="PROSITE" id="PS51741">
    <property type="entry name" value="F_BAR"/>
    <property type="match status" value="1"/>
</dbReference>
<keyword evidence="2" id="KW-0479">Metal-binding</keyword>
<keyword evidence="1 8" id="KW-0728">SH3 domain</keyword>
<dbReference type="PROSITE" id="PS50081">
    <property type="entry name" value="ZF_DAG_PE_2"/>
    <property type="match status" value="1"/>
</dbReference>
<dbReference type="CDD" id="cd11912">
    <property type="entry name" value="SH3_Bzz1_1"/>
    <property type="match status" value="1"/>
</dbReference>
<comment type="caution">
    <text evidence="15">The sequence shown here is derived from an EMBL/GenBank/DDBJ whole genome shotgun (WGS) entry which is preliminary data.</text>
</comment>
<dbReference type="SMART" id="SM00055">
    <property type="entry name" value="FCH"/>
    <property type="match status" value="1"/>
</dbReference>
<feature type="domain" description="SH3" evidence="12">
    <location>
        <begin position="583"/>
        <end position="643"/>
    </location>
</feature>
<dbReference type="PROSITE" id="PS00479">
    <property type="entry name" value="ZF_DAG_PE_1"/>
    <property type="match status" value="1"/>
</dbReference>
<dbReference type="STRING" id="1035309.A0A2C5X225"/>
<keyword evidence="16" id="KW-1185">Reference proteome</keyword>
<reference evidence="15 16" key="2">
    <citation type="journal article" date="2013" name="IMA Fungus">
        <title>IMA Genome-F 1: Ceratocystis fimbriata: Draft nuclear genome sequence for the plant pathogen, Ceratocystis fimbriata.</title>
        <authorList>
            <person name="Wilken P.M."/>
            <person name="Steenkamp E.T."/>
            <person name="Wingfield M.J."/>
            <person name="de Beer Z.W."/>
            <person name="Wingfield B.D."/>
        </authorList>
    </citation>
    <scope>NUCLEOTIDE SEQUENCE [LARGE SCALE GENOMIC DNA]</scope>
    <source>
        <strain evidence="15 16">CBS 114723</strain>
    </source>
</reference>
<dbReference type="SUPFAM" id="SSF57889">
    <property type="entry name" value="Cysteine-rich domain"/>
    <property type="match status" value="1"/>
</dbReference>
<dbReference type="InterPro" id="IPR036028">
    <property type="entry name" value="SH3-like_dom_sf"/>
</dbReference>
<dbReference type="InterPro" id="IPR027267">
    <property type="entry name" value="AH/BAR_dom_sf"/>
</dbReference>
<keyword evidence="3" id="KW-0862">Zinc</keyword>
<dbReference type="CDD" id="cd20824">
    <property type="entry name" value="C1_SpBZZ1-like"/>
    <property type="match status" value="1"/>
</dbReference>
<feature type="domain" description="F-BAR" evidence="14">
    <location>
        <begin position="9"/>
        <end position="276"/>
    </location>
</feature>
<dbReference type="InterPro" id="IPR035459">
    <property type="entry name" value="Bzz1_SH3_1"/>
</dbReference>
<evidence type="ECO:0000256" key="9">
    <source>
        <dbReference type="PROSITE-ProRule" id="PRU01077"/>
    </source>
</evidence>
<evidence type="ECO:0000256" key="3">
    <source>
        <dbReference type="ARBA" id="ARBA00022833"/>
    </source>
</evidence>
<dbReference type="Gene3D" id="3.30.60.20">
    <property type="match status" value="1"/>
</dbReference>
<evidence type="ECO:0000256" key="1">
    <source>
        <dbReference type="ARBA" id="ARBA00022443"/>
    </source>
</evidence>
<dbReference type="InterPro" id="IPR031160">
    <property type="entry name" value="F_BAR_dom"/>
</dbReference>
<dbReference type="SUPFAM" id="SSF50044">
    <property type="entry name" value="SH3-domain"/>
    <property type="match status" value="2"/>
</dbReference>
<dbReference type="AlphaFoldDB" id="A0A2C5X225"/>
<dbReference type="GO" id="GO:0046872">
    <property type="term" value="F:metal ion binding"/>
    <property type="evidence" value="ECO:0007669"/>
    <property type="project" value="UniProtKB-KW"/>
</dbReference>
<feature type="coiled-coil region" evidence="10">
    <location>
        <begin position="322"/>
        <end position="349"/>
    </location>
</feature>
<dbReference type="PANTHER" id="PTHR15735">
    <property type="entry name" value="FCH AND DOUBLE SH3 DOMAINS PROTEIN"/>
    <property type="match status" value="1"/>
</dbReference>
<gene>
    <name evidence="15" type="primary">bzz1</name>
    <name evidence="15" type="ORF">CFIMG_003653RA</name>
</gene>
<evidence type="ECO:0000256" key="10">
    <source>
        <dbReference type="SAM" id="Coils"/>
    </source>
</evidence>
<dbReference type="InterPro" id="IPR020454">
    <property type="entry name" value="DAG/PE-bd"/>
</dbReference>
<dbReference type="SMART" id="SM00326">
    <property type="entry name" value="SH3"/>
    <property type="match status" value="2"/>
</dbReference>
<dbReference type="GO" id="GO:0045010">
    <property type="term" value="P:actin nucleation"/>
    <property type="evidence" value="ECO:0007669"/>
    <property type="project" value="UniProtKB-ARBA"/>
</dbReference>
<proteinExistence type="inferred from homology"/>
<reference evidence="15 16" key="1">
    <citation type="journal article" date="2013" name="Fungal Biol.">
        <title>Analysis of microsatellite markers in the genome of the plant pathogen Ceratocystis fimbriata.</title>
        <authorList>
            <person name="Simpson M.C."/>
            <person name="Wilken P.M."/>
            <person name="Coetzee M.P."/>
            <person name="Wingfield M.J."/>
            <person name="Wingfield B.D."/>
        </authorList>
    </citation>
    <scope>NUCLEOTIDE SEQUENCE [LARGE SCALE GENOMIC DNA]</scope>
    <source>
        <strain evidence="15 16">CBS 114723</strain>
    </source>
</reference>
<dbReference type="FunFam" id="3.30.60.20:FF:000040">
    <property type="entry name" value="Actin polymerization protein Bzz1"/>
    <property type="match status" value="1"/>
</dbReference>
<evidence type="ECO:0000313" key="16">
    <source>
        <dbReference type="Proteomes" id="UP000222788"/>
    </source>
</evidence>
<sequence length="740" mass="81665">MAEVVGTAPTLGAELKDGFKPASAWAGNGISWLEDIQQFYRERSAIEKEYSQKLSSLAKRYFDKKNKKSASISVGDTPAMAPGSLESASMTTWTTQLNALEKRAEEHDRYANNLTLRIADPMKVIGVRLEELRKRHIEFADRLERERDASFSDLKKMKGKYDSSCQELEAKRKKTESSFEKAKAQSAYQQQIHEMNNVKNAYLININVANKLKEVYYHQYIPEVMDSLQDLSEFRTAKVNELWTAAMQLEGAMLKSSQGIVDHVAEEVTRNKPYLDSMMYIRHNMSAWQEPPDKVFEPSPVWHDDATMVIDEVAKIYLRNMLNKSKGQLSDLRREVDKKRREVDGIRKVKERVREGQENQDEIDVVRQLFAMQEDLHDLDRKRLTAEAETSTITAAVGDVTLGAMNHNFKAQTFKIPSSCDLCGDKIWGISAKGMECRDCGYTCHTKCEMKVPAECPGEQNKEERKKLKSQRQAAATSLLRPDSTSQSQTVDLPALSRSNTVNSTTSGYSASVKKPISVSGLSSSSTPRTPADEPSIPSSEPDPPRASTSSAASGGAPRKNRVMAPPPAAYVSAGAVPTATKPLLQKGKMLYAFDASGDGELTVPEGREVVVLAPDDGSGWAKVRLGYKEGIVPSSYLEMSPAPTATPATITPIAATPETTQADHGVAKKKGPAVAPRRGAKKLRYVEALYAYTAQSDSEHSMTEGERFVLSKEDPGDGWVEVEKGGAVKSVPASYVQMV</sequence>
<dbReference type="Pfam" id="PF00018">
    <property type="entry name" value="SH3_1"/>
    <property type="match status" value="1"/>
</dbReference>
<dbReference type="OrthoDB" id="8783038at2759"/>
<dbReference type="GO" id="GO:0030864">
    <property type="term" value="C:cortical actin cytoskeleton"/>
    <property type="evidence" value="ECO:0007669"/>
    <property type="project" value="UniProtKB-ARBA"/>
</dbReference>
<feature type="compositionally biased region" description="Polar residues" evidence="11">
    <location>
        <begin position="520"/>
        <end position="529"/>
    </location>
</feature>
<comment type="function">
    <text evidence="5">Plays a role in endocytosis and trafficking to the vacuole. Functions with type I myosins to restore polarity of the actin cytoskeleton after NaCl stress.</text>
</comment>
<dbReference type="EMBL" id="APWK03000075">
    <property type="protein sequence ID" value="PHH52176.1"/>
    <property type="molecule type" value="Genomic_DNA"/>
</dbReference>
<dbReference type="Pfam" id="PF00611">
    <property type="entry name" value="FCH"/>
    <property type="match status" value="1"/>
</dbReference>
<dbReference type="SMART" id="SM00109">
    <property type="entry name" value="C1"/>
    <property type="match status" value="1"/>
</dbReference>
<evidence type="ECO:0000256" key="7">
    <source>
        <dbReference type="ARBA" id="ARBA00074946"/>
    </source>
</evidence>
<dbReference type="FunFam" id="1.20.1270.60:FF:000060">
    <property type="entry name" value="Actin polymerization protein Bzz1"/>
    <property type="match status" value="1"/>
</dbReference>
<feature type="compositionally biased region" description="Low complexity" evidence="11">
    <location>
        <begin position="533"/>
        <end position="558"/>
    </location>
</feature>
<dbReference type="InterPro" id="IPR046349">
    <property type="entry name" value="C1-like_sf"/>
</dbReference>
<dbReference type="Pfam" id="PF14604">
    <property type="entry name" value="SH3_9"/>
    <property type="match status" value="1"/>
</dbReference>